<dbReference type="NCBIfam" id="TIGR00229">
    <property type="entry name" value="sensory_box"/>
    <property type="match status" value="1"/>
</dbReference>
<protein>
    <recommendedName>
        <fullName evidence="2">histidine kinase</fullName>
        <ecNumber evidence="2">2.7.13.3</ecNumber>
    </recommendedName>
</protein>
<dbReference type="InterPro" id="IPR003661">
    <property type="entry name" value="HisK_dim/P_dom"/>
</dbReference>
<evidence type="ECO:0000313" key="9">
    <source>
        <dbReference type="EMBL" id="GAA4195689.1"/>
    </source>
</evidence>
<dbReference type="CDD" id="cd00082">
    <property type="entry name" value="HisKA"/>
    <property type="match status" value="1"/>
</dbReference>
<feature type="domain" description="PAC" evidence="8">
    <location>
        <begin position="243"/>
        <end position="296"/>
    </location>
</feature>
<dbReference type="Pfam" id="PF08447">
    <property type="entry name" value="PAS_3"/>
    <property type="match status" value="2"/>
</dbReference>
<dbReference type="PROSITE" id="PS50109">
    <property type="entry name" value="HIS_KIN"/>
    <property type="match status" value="1"/>
</dbReference>
<dbReference type="InterPro" id="IPR036097">
    <property type="entry name" value="HisK_dim/P_sf"/>
</dbReference>
<dbReference type="InterPro" id="IPR035965">
    <property type="entry name" value="PAS-like_dom_sf"/>
</dbReference>
<evidence type="ECO:0000256" key="5">
    <source>
        <dbReference type="ARBA" id="ARBA00022777"/>
    </source>
</evidence>
<dbReference type="PANTHER" id="PTHR43304">
    <property type="entry name" value="PHYTOCHROME-LIKE PROTEIN CPH1"/>
    <property type="match status" value="1"/>
</dbReference>
<dbReference type="InterPro" id="IPR013655">
    <property type="entry name" value="PAS_fold_3"/>
</dbReference>
<dbReference type="InterPro" id="IPR000014">
    <property type="entry name" value="PAS"/>
</dbReference>
<organism evidence="9 10">
    <name type="scientific">Pedobacter jeongneungensis</name>
    <dbReference type="NCBI Taxonomy" id="947309"/>
    <lineage>
        <taxon>Bacteria</taxon>
        <taxon>Pseudomonadati</taxon>
        <taxon>Bacteroidota</taxon>
        <taxon>Sphingobacteriia</taxon>
        <taxon>Sphingobacteriales</taxon>
        <taxon>Sphingobacteriaceae</taxon>
        <taxon>Pedobacter</taxon>
    </lineage>
</organism>
<dbReference type="InterPro" id="IPR000700">
    <property type="entry name" value="PAS-assoc_C"/>
</dbReference>
<keyword evidence="5" id="KW-0418">Kinase</keyword>
<dbReference type="SUPFAM" id="SSF55874">
    <property type="entry name" value="ATPase domain of HSP90 chaperone/DNA topoisomerase II/histidine kinase"/>
    <property type="match status" value="1"/>
</dbReference>
<evidence type="ECO:0000256" key="4">
    <source>
        <dbReference type="ARBA" id="ARBA00022679"/>
    </source>
</evidence>
<comment type="caution">
    <text evidence="9">The sequence shown here is derived from an EMBL/GenBank/DDBJ whole genome shotgun (WGS) entry which is preliminary data.</text>
</comment>
<dbReference type="InterPro" id="IPR003594">
    <property type="entry name" value="HATPase_dom"/>
</dbReference>
<dbReference type="PRINTS" id="PR00344">
    <property type="entry name" value="BCTRLSENSOR"/>
</dbReference>
<evidence type="ECO:0000259" key="6">
    <source>
        <dbReference type="PROSITE" id="PS50109"/>
    </source>
</evidence>
<dbReference type="Pfam" id="PF02518">
    <property type="entry name" value="HATPase_c"/>
    <property type="match status" value="1"/>
</dbReference>
<dbReference type="PROSITE" id="PS50112">
    <property type="entry name" value="PAS"/>
    <property type="match status" value="1"/>
</dbReference>
<dbReference type="Proteomes" id="UP001501772">
    <property type="component" value="Unassembled WGS sequence"/>
</dbReference>
<evidence type="ECO:0000259" key="8">
    <source>
        <dbReference type="PROSITE" id="PS50113"/>
    </source>
</evidence>
<keyword evidence="4" id="KW-0808">Transferase</keyword>
<dbReference type="SMART" id="SM00086">
    <property type="entry name" value="PAC"/>
    <property type="match status" value="2"/>
</dbReference>
<dbReference type="Gene3D" id="1.10.287.130">
    <property type="match status" value="1"/>
</dbReference>
<dbReference type="CDD" id="cd00075">
    <property type="entry name" value="HATPase"/>
    <property type="match status" value="1"/>
</dbReference>
<dbReference type="InterPro" id="IPR052162">
    <property type="entry name" value="Sensor_kinase/Photoreceptor"/>
</dbReference>
<dbReference type="InterPro" id="IPR004358">
    <property type="entry name" value="Sig_transdc_His_kin-like_C"/>
</dbReference>
<gene>
    <name evidence="9" type="ORF">GCM10022289_00250</name>
</gene>
<dbReference type="Gene3D" id="2.10.70.100">
    <property type="match status" value="2"/>
</dbReference>
<evidence type="ECO:0000256" key="3">
    <source>
        <dbReference type="ARBA" id="ARBA00022553"/>
    </source>
</evidence>
<dbReference type="SUPFAM" id="SSF47384">
    <property type="entry name" value="Homodimeric domain of signal transducing histidine kinase"/>
    <property type="match status" value="1"/>
</dbReference>
<dbReference type="InterPro" id="IPR036890">
    <property type="entry name" value="HATPase_C_sf"/>
</dbReference>
<dbReference type="Gene3D" id="3.30.450.20">
    <property type="entry name" value="PAS domain"/>
    <property type="match status" value="3"/>
</dbReference>
<feature type="domain" description="PAS" evidence="7">
    <location>
        <begin position="297"/>
        <end position="376"/>
    </location>
</feature>
<feature type="domain" description="Histidine kinase" evidence="6">
    <location>
        <begin position="439"/>
        <end position="652"/>
    </location>
</feature>
<dbReference type="RefSeq" id="WP_344848073.1">
    <property type="nucleotide sequence ID" value="NZ_BAABBY010000001.1"/>
</dbReference>
<dbReference type="InterPro" id="IPR005467">
    <property type="entry name" value="His_kinase_dom"/>
</dbReference>
<dbReference type="PANTHER" id="PTHR43304:SF1">
    <property type="entry name" value="PAC DOMAIN-CONTAINING PROTEIN"/>
    <property type="match status" value="1"/>
</dbReference>
<evidence type="ECO:0000313" key="10">
    <source>
        <dbReference type="Proteomes" id="UP001501772"/>
    </source>
</evidence>
<feature type="domain" description="PAC" evidence="8">
    <location>
        <begin position="382"/>
        <end position="435"/>
    </location>
</feature>
<sequence length="652" mass="73232">MNRDQTDFLQGGGEMGSLIRAYNWADSPIGDPEQWDAALKSMVSMMLSTHFPILICWGTEYIQLYNDAFRPINGTNKHPQALGGSAKDTYAEIWDTIGPMFKKVRTGETYGFPNFIVPLNRNGYIEQCYFDFSYSPVKSSKGIAEGVLVICKETTTQVKAINSISEAKAELDFAIEAAELGTWDLNPLTQKFIGNDRLKSWFGLTADSEIDLSKATDVIAEEDRQRVLDAIEKAMDYESGGYYSIEYHIINPNNDQVRLVRAKGKALFNENKQVTRFSGTLQDITGEHTALSEAKDSNHRLALALEQARLSKMTAKMGTFDMDLKLGTLEWDERCRVLFGISHHNTVSYENDFLPGLHPDDRERVSNYIKDVYNKEKTNGDYDIEYRTVGAEDGQVRWVKAQGKAYFDAEAKPTRFIGSVLDITEQKHDELRKNDFIGMVSHELKTPLTSLKAYMQLLPLKIHDVGVAKTIITKVESQIRKMSTLINGFLDVSRLESGKISLEMSRFFLSGLIDEMIADFEMLMATHQIIHHPCPAFEVKADRDKLGSVITNLIGNAIKYSPSGSKIEISCEKEGNMATVKIKDEGIGIKKEDTQRLFERFFRADNKNAKTISGFGIGLYLSAEIVKRHHGTIKVDSSPNQGSTFIFSIPVG</sequence>
<dbReference type="PROSITE" id="PS50113">
    <property type="entry name" value="PAC"/>
    <property type="match status" value="2"/>
</dbReference>
<accession>A0ABP8B204</accession>
<dbReference type="Gene3D" id="3.30.565.10">
    <property type="entry name" value="Histidine kinase-like ATPase, C-terminal domain"/>
    <property type="match status" value="1"/>
</dbReference>
<keyword evidence="10" id="KW-1185">Reference proteome</keyword>
<evidence type="ECO:0000256" key="2">
    <source>
        <dbReference type="ARBA" id="ARBA00012438"/>
    </source>
</evidence>
<proteinExistence type="predicted"/>
<dbReference type="InterPro" id="IPR001610">
    <property type="entry name" value="PAC"/>
</dbReference>
<reference evidence="10" key="1">
    <citation type="journal article" date="2019" name="Int. J. Syst. Evol. Microbiol.">
        <title>The Global Catalogue of Microorganisms (GCM) 10K type strain sequencing project: providing services to taxonomists for standard genome sequencing and annotation.</title>
        <authorList>
            <consortium name="The Broad Institute Genomics Platform"/>
            <consortium name="The Broad Institute Genome Sequencing Center for Infectious Disease"/>
            <person name="Wu L."/>
            <person name="Ma J."/>
        </authorList>
    </citation>
    <scope>NUCLEOTIDE SEQUENCE [LARGE SCALE GENOMIC DNA]</scope>
    <source>
        <strain evidence="10">JCM 17626</strain>
    </source>
</reference>
<name>A0ABP8B204_9SPHI</name>
<dbReference type="CDD" id="cd00130">
    <property type="entry name" value="PAS"/>
    <property type="match status" value="2"/>
</dbReference>
<dbReference type="Pfam" id="PF00512">
    <property type="entry name" value="HisKA"/>
    <property type="match status" value="1"/>
</dbReference>
<dbReference type="EC" id="2.7.13.3" evidence="2"/>
<dbReference type="SUPFAM" id="SSF55785">
    <property type="entry name" value="PYP-like sensor domain (PAS domain)"/>
    <property type="match status" value="2"/>
</dbReference>
<dbReference type="SMART" id="SM00387">
    <property type="entry name" value="HATPase_c"/>
    <property type="match status" value="1"/>
</dbReference>
<evidence type="ECO:0000259" key="7">
    <source>
        <dbReference type="PROSITE" id="PS50112"/>
    </source>
</evidence>
<keyword evidence="3" id="KW-0597">Phosphoprotein</keyword>
<dbReference type="EMBL" id="BAABBY010000001">
    <property type="protein sequence ID" value="GAA4195689.1"/>
    <property type="molecule type" value="Genomic_DNA"/>
</dbReference>
<evidence type="ECO:0000256" key="1">
    <source>
        <dbReference type="ARBA" id="ARBA00000085"/>
    </source>
</evidence>
<dbReference type="SMART" id="SM00388">
    <property type="entry name" value="HisKA"/>
    <property type="match status" value="1"/>
</dbReference>
<comment type="catalytic activity">
    <reaction evidence="1">
        <text>ATP + protein L-histidine = ADP + protein N-phospho-L-histidine.</text>
        <dbReference type="EC" id="2.7.13.3"/>
    </reaction>
</comment>